<evidence type="ECO:0000256" key="7">
    <source>
        <dbReference type="ARBA" id="ARBA00022962"/>
    </source>
</evidence>
<dbReference type="SUPFAM" id="SSF52317">
    <property type="entry name" value="Class I glutamine amidotransferase-like"/>
    <property type="match status" value="1"/>
</dbReference>
<comment type="pathway">
    <text evidence="3 10">Amino-acid biosynthesis; L-histidine biosynthesis; L-histidine from 5-phospho-alpha-D-ribose 1-diphosphate: step 4/9.</text>
</comment>
<feature type="active site" description="Proton donor" evidence="10">
    <location>
        <position position="331"/>
    </location>
</feature>
<dbReference type="InterPro" id="IPR006062">
    <property type="entry name" value="His_biosynth"/>
</dbReference>
<evidence type="ECO:0000256" key="11">
    <source>
        <dbReference type="RuleBase" id="RU003657"/>
    </source>
</evidence>
<evidence type="ECO:0000256" key="12">
    <source>
        <dbReference type="SAM" id="MobiDB-lite"/>
    </source>
</evidence>
<dbReference type="GO" id="GO:0003949">
    <property type="term" value="F:1-(5-phosphoribosyl)-5-[(5-phosphoribosylamino)methylideneamino]imidazole-4-carboxamide isomerase activity"/>
    <property type="evidence" value="ECO:0007669"/>
    <property type="project" value="UniProtKB-UniRule"/>
</dbReference>
<evidence type="ECO:0000313" key="15">
    <source>
        <dbReference type="Proteomes" id="UP000005096"/>
    </source>
</evidence>
<organism evidence="14 15">
    <name type="scientific">Aminomonas paucivorans DSM 12260</name>
    <dbReference type="NCBI Taxonomy" id="584708"/>
    <lineage>
        <taxon>Bacteria</taxon>
        <taxon>Thermotogati</taxon>
        <taxon>Synergistota</taxon>
        <taxon>Synergistia</taxon>
        <taxon>Synergistales</taxon>
        <taxon>Synergistaceae</taxon>
        <taxon>Aminomonas</taxon>
    </lineage>
</organism>
<keyword evidence="5 10" id="KW-0963">Cytoplasm</keyword>
<dbReference type="InterPro" id="IPR029062">
    <property type="entry name" value="Class_I_gatase-like"/>
</dbReference>
<dbReference type="GO" id="GO:0005737">
    <property type="term" value="C:cytoplasm"/>
    <property type="evidence" value="ECO:0007669"/>
    <property type="project" value="UniProtKB-SubCell"/>
</dbReference>
<evidence type="ECO:0000256" key="9">
    <source>
        <dbReference type="ARBA" id="ARBA00023235"/>
    </source>
</evidence>
<dbReference type="PaxDb" id="584708-Apau_2181"/>
<proteinExistence type="inferred from homology"/>
<dbReference type="Gene3D" id="3.20.20.70">
    <property type="entry name" value="Aldolase class I"/>
    <property type="match status" value="1"/>
</dbReference>
<dbReference type="InterPro" id="IPR013785">
    <property type="entry name" value="Aldolase_TIM"/>
</dbReference>
<evidence type="ECO:0000256" key="4">
    <source>
        <dbReference type="ARBA" id="ARBA00009667"/>
    </source>
</evidence>
<dbReference type="InterPro" id="IPR044524">
    <property type="entry name" value="Isoase_HisA-like"/>
</dbReference>
<dbReference type="GO" id="GO:0000105">
    <property type="term" value="P:L-histidine biosynthetic process"/>
    <property type="evidence" value="ECO:0007669"/>
    <property type="project" value="UniProtKB-UniRule"/>
</dbReference>
<keyword evidence="9 10" id="KW-0413">Isomerase</keyword>
<dbReference type="RefSeq" id="WP_006301835.1">
    <property type="nucleotide sequence ID" value="NZ_CM001022.1"/>
</dbReference>
<comment type="similarity">
    <text evidence="4 10 11">Belongs to the HisA/HisF family.</text>
</comment>
<dbReference type="OrthoDB" id="9781903at2"/>
<dbReference type="PROSITE" id="PS51273">
    <property type="entry name" value="GATASE_TYPE_1"/>
    <property type="match status" value="1"/>
</dbReference>
<dbReference type="HOGENOM" id="CLU_619168_0_0_0"/>
<dbReference type="SUPFAM" id="SSF51366">
    <property type="entry name" value="Ribulose-phoshate binding barrel"/>
    <property type="match status" value="1"/>
</dbReference>
<evidence type="ECO:0000313" key="14">
    <source>
        <dbReference type="EMBL" id="EFQ24592.1"/>
    </source>
</evidence>
<dbReference type="InterPro" id="IPR010139">
    <property type="entry name" value="Imidazole-glycPsynth_HisH"/>
</dbReference>
<dbReference type="InterPro" id="IPR011698">
    <property type="entry name" value="GATase_3"/>
</dbReference>
<dbReference type="CDD" id="cd04732">
    <property type="entry name" value="HisA"/>
    <property type="match status" value="1"/>
</dbReference>
<feature type="region of interest" description="Disordered" evidence="12">
    <location>
        <begin position="145"/>
        <end position="203"/>
    </location>
</feature>
<dbReference type="Pfam" id="PF00977">
    <property type="entry name" value="His_biosynth"/>
    <property type="match status" value="1"/>
</dbReference>
<dbReference type="GO" id="GO:0000162">
    <property type="term" value="P:L-tryptophan biosynthetic process"/>
    <property type="evidence" value="ECO:0007669"/>
    <property type="project" value="TreeGrafter"/>
</dbReference>
<feature type="domain" description="CobB/CobQ-like glutamine amidotransferase" evidence="13">
    <location>
        <begin position="32"/>
        <end position="106"/>
    </location>
</feature>
<dbReference type="PANTHER" id="PTHR43090:SF2">
    <property type="entry name" value="1-(5-PHOSPHORIBOSYL)-5-[(5-PHOSPHORIBOSYLAMINO)METHYLIDENEAMINO] IMIDAZOLE-4-CARBOXAMIDE ISOMERASE"/>
    <property type="match status" value="1"/>
</dbReference>
<keyword evidence="8 10" id="KW-0368">Histidine biosynthesis</keyword>
<dbReference type="GO" id="GO:0016763">
    <property type="term" value="F:pentosyltransferase activity"/>
    <property type="evidence" value="ECO:0007669"/>
    <property type="project" value="InterPro"/>
</dbReference>
<dbReference type="eggNOG" id="COG0106">
    <property type="taxonomic scope" value="Bacteria"/>
</dbReference>
<dbReference type="EC" id="5.3.1.16" evidence="10"/>
<evidence type="ECO:0000259" key="13">
    <source>
        <dbReference type="Pfam" id="PF07685"/>
    </source>
</evidence>
<dbReference type="Proteomes" id="UP000005096">
    <property type="component" value="Chromosome"/>
</dbReference>
<evidence type="ECO:0000256" key="8">
    <source>
        <dbReference type="ARBA" id="ARBA00023102"/>
    </source>
</evidence>
<keyword evidence="15" id="KW-1185">Reference proteome</keyword>
<evidence type="ECO:0000256" key="5">
    <source>
        <dbReference type="ARBA" id="ARBA00022490"/>
    </source>
</evidence>
<evidence type="ECO:0000256" key="1">
    <source>
        <dbReference type="ARBA" id="ARBA00000901"/>
    </source>
</evidence>
<sequence length="442" mass="46052">MIALVDYGAGNLENVRRGLRRLGRPCEVFSRPEGLEGADLILLPGVGAFGPAVASLRETGWFDALAAWAGAGRPLLGICLGMQLLCQGSREDGDHRGLGLLEGTVEPLGTARCPHMGWNRVRWTRDLPPPGADGGGGGVLLLRPRLRPAPGTGHPGGVHRGGPDLHRPGGAGTGAGVPVPPGAQRPRGGPAPGGPPGPAGGTAMILFPAIDLDGGRVVRLEGGDFDRPTDYGGDPLETARRFRDCGATHLHVVDLQGAREGAPRHLKVLERLGGLGFFLQFGGGLRTPEAIRAALDAGADRVLVGSLLFRDPDQPARLRETFGEALVPAVDVKGGRVAVSGWRETTGRTPEETLVDLALAGYGRFFVTAVDRDGLLGGPDLDLYRTLAKRHRIVAAGGVSGLGDLLALRDLGAEAAVAGRALYEGRLDLPRALEALEGSDVW</sequence>
<keyword evidence="6 10" id="KW-0028">Amino-acid biosynthesis</keyword>
<dbReference type="InterPro" id="IPR023016">
    <property type="entry name" value="HisA/PriA"/>
</dbReference>
<dbReference type="STRING" id="584708.Apau_2181"/>
<dbReference type="Gene3D" id="3.40.50.880">
    <property type="match status" value="1"/>
</dbReference>
<comment type="subcellular location">
    <subcellularLocation>
        <location evidence="2 10">Cytoplasm</location>
    </subcellularLocation>
</comment>
<comment type="catalytic activity">
    <reaction evidence="1 10">
        <text>1-(5-phospho-beta-D-ribosyl)-5-[(5-phospho-beta-D-ribosylamino)methylideneamino]imidazole-4-carboxamide = 5-[(5-phospho-1-deoxy-D-ribulos-1-ylimino)methylamino]-1-(5-phospho-beta-D-ribosyl)imidazole-4-carboxamide</text>
        <dbReference type="Rhea" id="RHEA:15469"/>
        <dbReference type="ChEBI" id="CHEBI:58435"/>
        <dbReference type="ChEBI" id="CHEBI:58525"/>
        <dbReference type="EC" id="5.3.1.16"/>
    </reaction>
</comment>
<feature type="active site" description="Proton acceptor" evidence="10">
    <location>
        <position position="211"/>
    </location>
</feature>
<dbReference type="UniPathway" id="UPA00031">
    <property type="reaction ID" value="UER00009"/>
</dbReference>
<name>E3CYZ7_9BACT</name>
<protein>
    <recommendedName>
        <fullName evidence="10">1-(5-phosphoribosyl)-5-[(5-phosphoribosylamino)methylideneamino] imidazole-4-carboxamide isomerase</fullName>
        <ecNumber evidence="10">5.3.1.16</ecNumber>
    </recommendedName>
    <alternativeName>
        <fullName evidence="10">Phosphoribosylformimino-5-aminoimidazole carboxamide ribotide isomerase</fullName>
    </alternativeName>
</protein>
<dbReference type="EMBL" id="CM001022">
    <property type="protein sequence ID" value="EFQ24592.1"/>
    <property type="molecule type" value="Genomic_DNA"/>
</dbReference>
<keyword evidence="7" id="KW-0315">Glutamine amidotransferase</keyword>
<dbReference type="PANTHER" id="PTHR43090">
    <property type="entry name" value="1-(5-PHOSPHORIBOSYL)-5-[(5-PHOSPHORIBOSYLAMINO)METHYLIDENEAMINO] IMIDAZOLE-4-CARBOXAMIDE ISOMERASE"/>
    <property type="match status" value="1"/>
</dbReference>
<evidence type="ECO:0000256" key="6">
    <source>
        <dbReference type="ARBA" id="ARBA00022605"/>
    </source>
</evidence>
<evidence type="ECO:0000256" key="3">
    <source>
        <dbReference type="ARBA" id="ARBA00005133"/>
    </source>
</evidence>
<dbReference type="NCBIfam" id="TIGR01855">
    <property type="entry name" value="IMP_synth_hisH"/>
    <property type="match status" value="1"/>
</dbReference>
<dbReference type="Pfam" id="PF07685">
    <property type="entry name" value="GATase_3"/>
    <property type="match status" value="1"/>
</dbReference>
<evidence type="ECO:0000256" key="2">
    <source>
        <dbReference type="ARBA" id="ARBA00004496"/>
    </source>
</evidence>
<evidence type="ECO:0000256" key="10">
    <source>
        <dbReference type="HAMAP-Rule" id="MF_01014"/>
    </source>
</evidence>
<dbReference type="InterPro" id="IPR011060">
    <property type="entry name" value="RibuloseP-bd_barrel"/>
</dbReference>
<gene>
    <name evidence="10" type="primary">hisA</name>
    <name evidence="14" type="ORF">Apau_2181</name>
</gene>
<dbReference type="eggNOG" id="COG0118">
    <property type="taxonomic scope" value="Bacteria"/>
</dbReference>
<reference evidence="14 15" key="1">
    <citation type="journal article" date="2010" name="Stand. Genomic Sci.">
        <title>Non-contiguous finished genome sequence of Aminomonas paucivorans type strain (GLU-3).</title>
        <authorList>
            <person name="Pitluck S."/>
            <person name="Yasawong M."/>
            <person name="Held B."/>
            <person name="Lapidus A."/>
            <person name="Nolan M."/>
            <person name="Copeland A."/>
            <person name="Lucas S."/>
            <person name="Del Rio T.G."/>
            <person name="Tice H."/>
            <person name="Cheng J.F."/>
            <person name="Chertkov O."/>
            <person name="Goodwin L."/>
            <person name="Tapia R."/>
            <person name="Han C."/>
            <person name="Liolios K."/>
            <person name="Ivanova N."/>
            <person name="Mavromatis K."/>
            <person name="Ovchinnikova G."/>
            <person name="Pati A."/>
            <person name="Chen A."/>
            <person name="Palaniappan K."/>
            <person name="Land M."/>
            <person name="Hauser L."/>
            <person name="Chang Y.J."/>
            <person name="Jeffries C.D."/>
            <person name="Pukall R."/>
            <person name="Spring S."/>
            <person name="Rohde M."/>
            <person name="Sikorski J."/>
            <person name="Goker M."/>
            <person name="Woyke T."/>
            <person name="Bristow J."/>
            <person name="Eisen J.A."/>
            <person name="Markowitz V."/>
            <person name="Hugenholtz P."/>
            <person name="Kyrpides N.C."/>
            <person name="Klenk H.P."/>
        </authorList>
    </citation>
    <scope>NUCLEOTIDE SEQUENCE [LARGE SCALE GENOMIC DNA]</scope>
    <source>
        <strain evidence="14 15">DSM 12260</strain>
    </source>
</reference>
<dbReference type="AlphaFoldDB" id="E3CYZ7"/>
<accession>E3CYZ7</accession>
<dbReference type="HAMAP" id="MF_01014">
    <property type="entry name" value="HisA"/>
    <property type="match status" value="1"/>
</dbReference>